<dbReference type="PANTHER" id="PTHR43642">
    <property type="entry name" value="HYBRID SIGNAL TRANSDUCTION HISTIDINE KINASE G"/>
    <property type="match status" value="1"/>
</dbReference>
<evidence type="ECO:0000313" key="2">
    <source>
        <dbReference type="EMBL" id="KAL0487019.1"/>
    </source>
</evidence>
<protein>
    <recommendedName>
        <fullName evidence="1">Orc1-like AAA ATPase domain-containing protein</fullName>
    </recommendedName>
</protein>
<reference evidence="2 3" key="1">
    <citation type="submission" date="2024-03" db="EMBL/GenBank/DDBJ databases">
        <title>The Acrasis kona genome and developmental transcriptomes reveal deep origins of eukaryotic multicellular pathways.</title>
        <authorList>
            <person name="Sheikh S."/>
            <person name="Fu C.-J."/>
            <person name="Brown M.W."/>
            <person name="Baldauf S.L."/>
        </authorList>
    </citation>
    <scope>NUCLEOTIDE SEQUENCE [LARGE SCALE GENOMIC DNA]</scope>
    <source>
        <strain evidence="2 3">ATCC MYA-3509</strain>
    </source>
</reference>
<dbReference type="SUPFAM" id="SSF52540">
    <property type="entry name" value="P-loop containing nucleoside triphosphate hydrolases"/>
    <property type="match status" value="1"/>
</dbReference>
<feature type="domain" description="Orc1-like AAA ATPase" evidence="1">
    <location>
        <begin position="25"/>
        <end position="202"/>
    </location>
</feature>
<dbReference type="Pfam" id="PF13191">
    <property type="entry name" value="AAA_16"/>
    <property type="match status" value="1"/>
</dbReference>
<dbReference type="AlphaFoldDB" id="A0AAW2ZEA9"/>
<evidence type="ECO:0000259" key="1">
    <source>
        <dbReference type="Pfam" id="PF13191"/>
    </source>
</evidence>
<dbReference type="PANTHER" id="PTHR43642:SF1">
    <property type="entry name" value="HYBRID SIGNAL TRANSDUCTION HISTIDINE KINASE G"/>
    <property type="match status" value="1"/>
</dbReference>
<dbReference type="Proteomes" id="UP001431209">
    <property type="component" value="Unassembled WGS sequence"/>
</dbReference>
<keyword evidence="3" id="KW-1185">Reference proteome</keyword>
<gene>
    <name evidence="2" type="ORF">AKO1_001350</name>
</gene>
<proteinExistence type="predicted"/>
<sequence length="1017" mass="115610">MRMHEQLDDDVDGESKKPLLNISKKLYGRENETTSIMETLERVTTGNLQSALITINGYSGIGKTTLIKNIQQQYHTPGHFIVGKYDQFKRDVPFHPLIQAFRELIVTVVKNSMINVFKEQLEKLLSINAQIMIDVIPELEMIIGPQEPTLHVSPQESVIRFKKTFRDFVSAFAQPSHPLIIFLDDVQWVDQSTLSLMSDLMLCENLVIMLAYRTNEVVKDHPLLDVLTQIEKKHFTQSIALEPLSVYDLVNLVSDSLQSESGTVEPNLDCQDYEFKVKYDSDQHTLASILSRKTMGNPLFVSMLLSDLCNDDLIRYNSINNKWEWSSDDINERRISDGVVEMIQFRFYKLSLESQHALSTAACIGSVFDVELLEHVEPRGGLLLSPLVKEGFIVVTDNSSTSEMQFLHDKVHQVAYGLVDMNERQKIKLKIAQTLLDTTPATELDNIIFVIMNHFICAFDLIKTTLELYSTAKLALRAGLCAKSKTAYFISSQYFQFGIDLMTRIGQDVMWSVNFYSSTFDLYLNLCEVLYLSKQFDQVNKIYPYLIQQCNNEVDSAYVYVIQSCQHELLQDYTTSVSITTNSLKKLGIDFPEINDCEGIKNKLDQETRQLDVDQLNLLLEYPETTCPRHIVVMQTLMSIWSAAACLGNPEMTSLCCCMIINYSIRHGVCDYTGPGLALFSYTAGQVTGSYKNAYLLGKAGYDLINKSPTKTSSIPKVCIGFSAGPQLFGEPISKSVACMKLGLETSLKCGNIPYATYLAHHIVTDMFFSGEHLTNVKEQYDNCMCFLEQNNPFIYIYAQQCVRPIVSLWTPCAPSDTNDTCFKNLHLSPLHRLINQYAQVVEAFYFEKTEQWILISDECETELSLLLIGGCKVAEVAFCRAMIYLGHDYPHDFDPSHKQQCLSRADAFIKQYTEWSLSCEENFSYKLQLLLGEKARISGNEVQAHAHFKTALSLSEKYKMKHYEGMSYELLGKLSLRLNKTEDALFYLNCAAVTYSDWGAEGKRNWLSTKYKLAAQ</sequence>
<name>A0AAW2ZEA9_9EUKA</name>
<comment type="caution">
    <text evidence="2">The sequence shown here is derived from an EMBL/GenBank/DDBJ whole genome shotgun (WGS) entry which is preliminary data.</text>
</comment>
<accession>A0AAW2ZEA9</accession>
<dbReference type="EMBL" id="JAOPGA020001296">
    <property type="protein sequence ID" value="KAL0487019.1"/>
    <property type="molecule type" value="Genomic_DNA"/>
</dbReference>
<dbReference type="InterPro" id="IPR027417">
    <property type="entry name" value="P-loop_NTPase"/>
</dbReference>
<evidence type="ECO:0000313" key="3">
    <source>
        <dbReference type="Proteomes" id="UP001431209"/>
    </source>
</evidence>
<dbReference type="Gene3D" id="3.40.50.300">
    <property type="entry name" value="P-loop containing nucleotide triphosphate hydrolases"/>
    <property type="match status" value="1"/>
</dbReference>
<dbReference type="InterPro" id="IPR041664">
    <property type="entry name" value="AAA_16"/>
</dbReference>
<dbReference type="InterPro" id="IPR053159">
    <property type="entry name" value="Hybrid_Histidine_Kinase"/>
</dbReference>
<organism evidence="2 3">
    <name type="scientific">Acrasis kona</name>
    <dbReference type="NCBI Taxonomy" id="1008807"/>
    <lineage>
        <taxon>Eukaryota</taxon>
        <taxon>Discoba</taxon>
        <taxon>Heterolobosea</taxon>
        <taxon>Tetramitia</taxon>
        <taxon>Eutetramitia</taxon>
        <taxon>Acrasidae</taxon>
        <taxon>Acrasis</taxon>
    </lineage>
</organism>